<sequence>MTNLDRPAEPPAGPDVWLRPMPLETAAALLRGERVGAAAPPWHPDYPLPDTVVGVRLLTEAHRLSGWSGSSIPRWWIHQIVADGTVVGDIGFHGPPAPDAPAAAVVEIGYALVDEVHGRGIATAALCRLLALARRDGAAAVVAEADPDNVASRRVLAKAGFRPRADGVFEVRP</sequence>
<protein>
    <recommendedName>
        <fullName evidence="1">N-acetyltransferase domain-containing protein</fullName>
    </recommendedName>
</protein>
<dbReference type="RefSeq" id="WP_344805277.1">
    <property type="nucleotide sequence ID" value="NZ_BAABAB010000017.1"/>
</dbReference>
<dbReference type="PANTHER" id="PTHR43441:SF6">
    <property type="entry name" value="N-ACETYLTRANSFERASE DOMAIN-CONTAINING PROTEIN"/>
    <property type="match status" value="1"/>
</dbReference>
<dbReference type="InterPro" id="IPR051908">
    <property type="entry name" value="Ribosomal_N-acetyltransferase"/>
</dbReference>
<keyword evidence="3" id="KW-1185">Reference proteome</keyword>
<dbReference type="PROSITE" id="PS51186">
    <property type="entry name" value="GNAT"/>
    <property type="match status" value="1"/>
</dbReference>
<gene>
    <name evidence="2" type="ORF">GCM10022236_26810</name>
</gene>
<organism evidence="2 3">
    <name type="scientific">Microlunatus ginsengisoli</name>
    <dbReference type="NCBI Taxonomy" id="363863"/>
    <lineage>
        <taxon>Bacteria</taxon>
        <taxon>Bacillati</taxon>
        <taxon>Actinomycetota</taxon>
        <taxon>Actinomycetes</taxon>
        <taxon>Propionibacteriales</taxon>
        <taxon>Propionibacteriaceae</taxon>
        <taxon>Microlunatus</taxon>
    </lineage>
</organism>
<dbReference type="Proteomes" id="UP001501490">
    <property type="component" value="Unassembled WGS sequence"/>
</dbReference>
<dbReference type="PANTHER" id="PTHR43441">
    <property type="entry name" value="RIBOSOMAL-PROTEIN-SERINE ACETYLTRANSFERASE"/>
    <property type="match status" value="1"/>
</dbReference>
<proteinExistence type="predicted"/>
<evidence type="ECO:0000313" key="2">
    <source>
        <dbReference type="EMBL" id="GAA3623044.1"/>
    </source>
</evidence>
<dbReference type="InterPro" id="IPR000182">
    <property type="entry name" value="GNAT_dom"/>
</dbReference>
<dbReference type="Pfam" id="PF13302">
    <property type="entry name" value="Acetyltransf_3"/>
    <property type="match status" value="1"/>
</dbReference>
<name>A0ABP7A0B2_9ACTN</name>
<evidence type="ECO:0000259" key="1">
    <source>
        <dbReference type="PROSITE" id="PS51186"/>
    </source>
</evidence>
<dbReference type="EMBL" id="BAABAB010000017">
    <property type="protein sequence ID" value="GAA3623044.1"/>
    <property type="molecule type" value="Genomic_DNA"/>
</dbReference>
<evidence type="ECO:0000313" key="3">
    <source>
        <dbReference type="Proteomes" id="UP001501490"/>
    </source>
</evidence>
<comment type="caution">
    <text evidence="2">The sequence shown here is derived from an EMBL/GenBank/DDBJ whole genome shotgun (WGS) entry which is preliminary data.</text>
</comment>
<feature type="domain" description="N-acetyltransferase" evidence="1">
    <location>
        <begin position="16"/>
        <end position="173"/>
    </location>
</feature>
<dbReference type="Gene3D" id="3.40.630.30">
    <property type="match status" value="1"/>
</dbReference>
<dbReference type="InterPro" id="IPR016181">
    <property type="entry name" value="Acyl_CoA_acyltransferase"/>
</dbReference>
<accession>A0ABP7A0B2</accession>
<reference evidence="3" key="1">
    <citation type="journal article" date="2019" name="Int. J. Syst. Evol. Microbiol.">
        <title>The Global Catalogue of Microorganisms (GCM) 10K type strain sequencing project: providing services to taxonomists for standard genome sequencing and annotation.</title>
        <authorList>
            <consortium name="The Broad Institute Genomics Platform"/>
            <consortium name="The Broad Institute Genome Sequencing Center for Infectious Disease"/>
            <person name="Wu L."/>
            <person name="Ma J."/>
        </authorList>
    </citation>
    <scope>NUCLEOTIDE SEQUENCE [LARGE SCALE GENOMIC DNA]</scope>
    <source>
        <strain evidence="3">JCM 16929</strain>
    </source>
</reference>
<dbReference type="SUPFAM" id="SSF55729">
    <property type="entry name" value="Acyl-CoA N-acyltransferases (Nat)"/>
    <property type="match status" value="1"/>
</dbReference>